<dbReference type="GO" id="GO:0016020">
    <property type="term" value="C:membrane"/>
    <property type="evidence" value="ECO:0007669"/>
    <property type="project" value="UniProtKB-SubCell"/>
</dbReference>
<evidence type="ECO:0000256" key="4">
    <source>
        <dbReference type="ARBA" id="ARBA00022989"/>
    </source>
</evidence>
<feature type="transmembrane region" description="Helical" evidence="6">
    <location>
        <begin position="452"/>
        <end position="471"/>
    </location>
</feature>
<comment type="subcellular location">
    <subcellularLocation>
        <location evidence="1">Membrane</location>
        <topology evidence="1">Multi-pass membrane protein</topology>
    </subcellularLocation>
</comment>
<feature type="transmembrane region" description="Helical" evidence="6">
    <location>
        <begin position="146"/>
        <end position="164"/>
    </location>
</feature>
<evidence type="ECO:0000256" key="6">
    <source>
        <dbReference type="SAM" id="Phobius"/>
    </source>
</evidence>
<evidence type="ECO:0000256" key="3">
    <source>
        <dbReference type="ARBA" id="ARBA00022692"/>
    </source>
</evidence>
<dbReference type="PANTHER" id="PTHR42948:SF1">
    <property type="entry name" value="TRANSPORTER"/>
    <property type="match status" value="1"/>
</dbReference>
<name>A0A1I4CWE7_9EURY</name>
<feature type="transmembrane region" description="Helical" evidence="6">
    <location>
        <begin position="223"/>
        <end position="245"/>
    </location>
</feature>
<feature type="transmembrane region" description="Helical" evidence="6">
    <location>
        <begin position="416"/>
        <end position="440"/>
    </location>
</feature>
<dbReference type="Proteomes" id="UP000199607">
    <property type="component" value="Unassembled WGS sequence"/>
</dbReference>
<dbReference type="RefSeq" id="WP_089867547.1">
    <property type="nucleotide sequence ID" value="NZ_FOTC01000001.1"/>
</dbReference>
<keyword evidence="8" id="KW-1185">Reference proteome</keyword>
<evidence type="ECO:0000256" key="1">
    <source>
        <dbReference type="ARBA" id="ARBA00004141"/>
    </source>
</evidence>
<feature type="transmembrane region" description="Helical" evidence="6">
    <location>
        <begin position="345"/>
        <end position="363"/>
    </location>
</feature>
<evidence type="ECO:0000256" key="2">
    <source>
        <dbReference type="ARBA" id="ARBA00022448"/>
    </source>
</evidence>
<dbReference type="AlphaFoldDB" id="A0A1I4CWE7"/>
<dbReference type="InterPro" id="IPR037272">
    <property type="entry name" value="SNS_sf"/>
</dbReference>
<keyword evidence="2" id="KW-0813">Transport</keyword>
<dbReference type="CDD" id="cd10336">
    <property type="entry name" value="SLC6sbd_Tyt1-Like"/>
    <property type="match status" value="1"/>
</dbReference>
<gene>
    <name evidence="7" type="ORF">SAMN04487950_1433</name>
</gene>
<dbReference type="InterPro" id="IPR000175">
    <property type="entry name" value="Na/ntran_symport"/>
</dbReference>
<sequence length="478" mass="49470">MTRETWATRMGFILAAVGSAVGLGNIWRFPWVTAENGGSAFLLVYLAIVILVGVPGILGEFVIGRRSGRNPVGALRELSGSKAWGLVGMFSVLTGVVLLSFYSVVGGWILRYFVESVVALGTAGPAPYFTDPGPYYDSLAFTTDAVLYHVAFLALTGAIVFAGVRRGIEIGTKVMMPAILLLLVGLAVWASQQPNAAAGYAFYLSFDLETLQANFFDILGPAAGQALFTLSLGAGTMVTYSSYLGDDRSLPFDATTIAILNTFVGVLAGLVVFPLLFSVTGEAGGSGPGALFVSIAGAFARLPAGTLIATAFFGVVTLAALSSSISMLEIPVSFLVDEFELSRPVAVGAMVGLVAVTGGVNALRPALFGFVAGPLVDSLLTTGLIAFLLFVGWVLGTDAVEEFRKGAGSVADALSTPWLFAVGVAIPLFLVFTLLSSLGVGGLAAGVVPVSSFWLTIVLTLTLTGVAFLGLRSSRSVV</sequence>
<protein>
    <submittedName>
        <fullName evidence="7">Neurotransmitter:Na+ symporter, NSS family</fullName>
    </submittedName>
</protein>
<feature type="transmembrane region" description="Helical" evidence="6">
    <location>
        <begin position="176"/>
        <end position="203"/>
    </location>
</feature>
<evidence type="ECO:0000313" key="8">
    <source>
        <dbReference type="Proteomes" id="UP000199607"/>
    </source>
</evidence>
<dbReference type="EMBL" id="FOTC01000001">
    <property type="protein sequence ID" value="SFK85205.1"/>
    <property type="molecule type" value="Genomic_DNA"/>
</dbReference>
<dbReference type="PANTHER" id="PTHR42948">
    <property type="entry name" value="TRANSPORTER"/>
    <property type="match status" value="1"/>
</dbReference>
<feature type="transmembrane region" description="Helical" evidence="6">
    <location>
        <begin position="307"/>
        <end position="325"/>
    </location>
</feature>
<evidence type="ECO:0000313" key="7">
    <source>
        <dbReference type="EMBL" id="SFK85205.1"/>
    </source>
</evidence>
<dbReference type="PRINTS" id="PR00176">
    <property type="entry name" value="NANEUSMPORT"/>
</dbReference>
<feature type="transmembrane region" description="Helical" evidence="6">
    <location>
        <begin position="42"/>
        <end position="63"/>
    </location>
</feature>
<keyword evidence="4 6" id="KW-1133">Transmembrane helix</keyword>
<evidence type="ECO:0000256" key="5">
    <source>
        <dbReference type="ARBA" id="ARBA00023136"/>
    </source>
</evidence>
<organism evidence="7 8">
    <name type="scientific">Halogranum rubrum</name>
    <dbReference type="NCBI Taxonomy" id="553466"/>
    <lineage>
        <taxon>Archaea</taxon>
        <taxon>Methanobacteriati</taxon>
        <taxon>Methanobacteriota</taxon>
        <taxon>Stenosarchaea group</taxon>
        <taxon>Halobacteria</taxon>
        <taxon>Halobacteriales</taxon>
        <taxon>Haloferacaceae</taxon>
    </lineage>
</organism>
<reference evidence="8" key="1">
    <citation type="submission" date="2016-10" db="EMBL/GenBank/DDBJ databases">
        <authorList>
            <person name="Varghese N."/>
            <person name="Submissions S."/>
        </authorList>
    </citation>
    <scope>NUCLEOTIDE SEQUENCE [LARGE SCALE GENOMIC DNA]</scope>
    <source>
        <strain evidence="8">CGMCC 1.7738</strain>
    </source>
</reference>
<keyword evidence="3 6" id="KW-0812">Transmembrane</keyword>
<dbReference type="PROSITE" id="PS50267">
    <property type="entry name" value="NA_NEUROTRAN_SYMP_3"/>
    <property type="match status" value="1"/>
</dbReference>
<dbReference type="STRING" id="553466.SAMN04487950_1433"/>
<dbReference type="Pfam" id="PF00209">
    <property type="entry name" value="SNF"/>
    <property type="match status" value="2"/>
</dbReference>
<feature type="transmembrane region" description="Helical" evidence="6">
    <location>
        <begin position="84"/>
        <end position="110"/>
    </location>
</feature>
<feature type="transmembrane region" description="Helical" evidence="6">
    <location>
        <begin position="12"/>
        <end position="30"/>
    </location>
</feature>
<dbReference type="NCBIfam" id="NF037979">
    <property type="entry name" value="Na_transp"/>
    <property type="match status" value="1"/>
</dbReference>
<feature type="transmembrane region" description="Helical" evidence="6">
    <location>
        <begin position="375"/>
        <end position="396"/>
    </location>
</feature>
<accession>A0A1I4CWE7</accession>
<dbReference type="InterPro" id="IPR047218">
    <property type="entry name" value="YocR/YhdH-like"/>
</dbReference>
<dbReference type="SUPFAM" id="SSF161070">
    <property type="entry name" value="SNF-like"/>
    <property type="match status" value="1"/>
</dbReference>
<proteinExistence type="predicted"/>
<feature type="transmembrane region" description="Helical" evidence="6">
    <location>
        <begin position="257"/>
        <end position="277"/>
    </location>
</feature>
<keyword evidence="5 6" id="KW-0472">Membrane</keyword>